<dbReference type="InterPro" id="IPR045584">
    <property type="entry name" value="Pilin-like"/>
</dbReference>
<dbReference type="GO" id="GO:0015627">
    <property type="term" value="C:type II protein secretion system complex"/>
    <property type="evidence" value="ECO:0007669"/>
    <property type="project" value="InterPro"/>
</dbReference>
<proteinExistence type="inferred from homology"/>
<evidence type="ECO:0000313" key="13">
    <source>
        <dbReference type="EMBL" id="CAP50117.1"/>
    </source>
</evidence>
<feature type="domain" description="General secretion pathway GspH" evidence="12">
    <location>
        <begin position="64"/>
        <end position="165"/>
    </location>
</feature>
<comment type="subcellular location">
    <subcellularLocation>
        <location evidence="1">Cell inner membrane</location>
        <topology evidence="1">Single-pass membrane protein</topology>
    </subcellularLocation>
</comment>
<protein>
    <recommendedName>
        <fullName evidence="2">Type II secretion system protein H</fullName>
    </recommendedName>
    <alternativeName>
        <fullName evidence="10">General secretion pathway protein H</fullName>
    </alternativeName>
</protein>
<evidence type="ECO:0000256" key="7">
    <source>
        <dbReference type="ARBA" id="ARBA00022989"/>
    </source>
</evidence>
<accession>B0RNT2</accession>
<comment type="similarity">
    <text evidence="9">Belongs to the GSP H family.</text>
</comment>
<evidence type="ECO:0000256" key="2">
    <source>
        <dbReference type="ARBA" id="ARBA00021549"/>
    </source>
</evidence>
<evidence type="ECO:0000259" key="12">
    <source>
        <dbReference type="Pfam" id="PF12019"/>
    </source>
</evidence>
<dbReference type="GO" id="GO:0005886">
    <property type="term" value="C:plasma membrane"/>
    <property type="evidence" value="ECO:0007669"/>
    <property type="project" value="UniProtKB-SubCell"/>
</dbReference>
<feature type="transmembrane region" description="Helical" evidence="11">
    <location>
        <begin position="36"/>
        <end position="54"/>
    </location>
</feature>
<gene>
    <name evidence="13" type="primary">xcsH</name>
    <name evidence="13" type="ORF">XCCB100_0776</name>
</gene>
<dbReference type="PRINTS" id="PR00885">
    <property type="entry name" value="BCTERIALGSPH"/>
</dbReference>
<dbReference type="AlphaFoldDB" id="B0RNT2"/>
<keyword evidence="6 11" id="KW-0812">Transmembrane</keyword>
<evidence type="ECO:0000256" key="1">
    <source>
        <dbReference type="ARBA" id="ARBA00004377"/>
    </source>
</evidence>
<evidence type="ECO:0000256" key="11">
    <source>
        <dbReference type="SAM" id="Phobius"/>
    </source>
</evidence>
<evidence type="ECO:0000256" key="5">
    <source>
        <dbReference type="ARBA" id="ARBA00022519"/>
    </source>
</evidence>
<keyword evidence="3" id="KW-1003">Cell membrane</keyword>
<dbReference type="GO" id="GO:0015628">
    <property type="term" value="P:protein secretion by the type II secretion system"/>
    <property type="evidence" value="ECO:0007669"/>
    <property type="project" value="InterPro"/>
</dbReference>
<evidence type="ECO:0000256" key="3">
    <source>
        <dbReference type="ARBA" id="ARBA00022475"/>
    </source>
</evidence>
<sequence length="174" mass="18528">MAARALASSGSHAPQTRMRAALPCARNAPGFTLLEVLAVLVITALASTVVLLTLPDTQRTLPDQADALATALSHARDEAILSLRMTEVVLSAGGYAFRRQARERWVALDQVPFTPVQWPEGVRTQLPEGATQVSVRFDPTGAATPQRLVLGQGQQRVQVVVDAVGTVRVDAAAR</sequence>
<organism evidence="13 14">
    <name type="scientific">Xanthomonas campestris pv. campestris (strain B100)</name>
    <dbReference type="NCBI Taxonomy" id="509169"/>
    <lineage>
        <taxon>Bacteria</taxon>
        <taxon>Pseudomonadati</taxon>
        <taxon>Pseudomonadota</taxon>
        <taxon>Gammaproteobacteria</taxon>
        <taxon>Lysobacterales</taxon>
        <taxon>Lysobacteraceae</taxon>
        <taxon>Xanthomonas</taxon>
    </lineage>
</organism>
<dbReference type="SUPFAM" id="SSF54523">
    <property type="entry name" value="Pili subunits"/>
    <property type="match status" value="1"/>
</dbReference>
<keyword evidence="4" id="KW-0488">Methylation</keyword>
<keyword evidence="8 11" id="KW-0472">Membrane</keyword>
<keyword evidence="7 11" id="KW-1133">Transmembrane helix</keyword>
<dbReference type="Pfam" id="PF07963">
    <property type="entry name" value="N_methyl"/>
    <property type="match status" value="1"/>
</dbReference>
<dbReference type="InterPro" id="IPR002416">
    <property type="entry name" value="T2SS_protein-GspH"/>
</dbReference>
<evidence type="ECO:0000256" key="4">
    <source>
        <dbReference type="ARBA" id="ARBA00022481"/>
    </source>
</evidence>
<evidence type="ECO:0000256" key="10">
    <source>
        <dbReference type="ARBA" id="ARBA00030775"/>
    </source>
</evidence>
<dbReference type="KEGG" id="xca:xcc-b100_0776"/>
<dbReference type="Proteomes" id="UP000001188">
    <property type="component" value="Chromosome"/>
</dbReference>
<dbReference type="NCBIfam" id="TIGR02532">
    <property type="entry name" value="IV_pilin_GFxxxE"/>
    <property type="match status" value="1"/>
</dbReference>
<dbReference type="EMBL" id="AM920689">
    <property type="protein sequence ID" value="CAP50117.1"/>
    <property type="molecule type" value="Genomic_DNA"/>
</dbReference>
<evidence type="ECO:0000256" key="6">
    <source>
        <dbReference type="ARBA" id="ARBA00022692"/>
    </source>
</evidence>
<dbReference type="InterPro" id="IPR022346">
    <property type="entry name" value="T2SS_GspH"/>
</dbReference>
<dbReference type="Pfam" id="PF12019">
    <property type="entry name" value="GspH"/>
    <property type="match status" value="1"/>
</dbReference>
<evidence type="ECO:0000256" key="8">
    <source>
        <dbReference type="ARBA" id="ARBA00023136"/>
    </source>
</evidence>
<reference evidence="13 14" key="1">
    <citation type="journal article" date="2008" name="J. Biotechnol.">
        <title>The genome of Xanthomonas campestris pv. campestris B100 and its use for the reconstruction of metabolic pathways involved in xanthan biosynthesis.</title>
        <authorList>
            <person name="Vorholter F.J."/>
            <person name="Schneiker S."/>
            <person name="Goesmann A."/>
            <person name="Krause L."/>
            <person name="Bekel T."/>
            <person name="Kaiser O."/>
            <person name="Linke B."/>
            <person name="Patschkowski T."/>
            <person name="Ruckert C."/>
            <person name="Schmid J."/>
            <person name="Sidhu V.K."/>
            <person name="Sieber V."/>
            <person name="Tauch A."/>
            <person name="Watt S.A."/>
            <person name="Weisshaar B."/>
            <person name="Becker A."/>
            <person name="Niehaus K."/>
            <person name="Puhler A."/>
        </authorList>
    </citation>
    <scope>NUCLEOTIDE SEQUENCE [LARGE SCALE GENOMIC DNA]</scope>
    <source>
        <strain evidence="13 14">B100</strain>
    </source>
</reference>
<dbReference type="InterPro" id="IPR012902">
    <property type="entry name" value="N_methyl_site"/>
</dbReference>
<evidence type="ECO:0000313" key="14">
    <source>
        <dbReference type="Proteomes" id="UP000001188"/>
    </source>
</evidence>
<keyword evidence="5" id="KW-0997">Cell inner membrane</keyword>
<dbReference type="Gene3D" id="3.55.40.10">
    <property type="entry name" value="minor pseudopilin epsh domain"/>
    <property type="match status" value="1"/>
</dbReference>
<dbReference type="HOGENOM" id="CLU_113215_2_0_6"/>
<evidence type="ECO:0000256" key="9">
    <source>
        <dbReference type="ARBA" id="ARBA00025772"/>
    </source>
</evidence>
<name>B0RNT2_XANCB</name>